<dbReference type="EMBL" id="UINC01064582">
    <property type="protein sequence ID" value="SVB93391.1"/>
    <property type="molecule type" value="Genomic_DNA"/>
</dbReference>
<dbReference type="Pfam" id="PF06181">
    <property type="entry name" value="Urate_ox_N"/>
    <property type="match status" value="1"/>
</dbReference>
<keyword evidence="1" id="KW-0472">Membrane</keyword>
<organism evidence="3">
    <name type="scientific">marine metagenome</name>
    <dbReference type="NCBI Taxonomy" id="408172"/>
    <lineage>
        <taxon>unclassified sequences</taxon>
        <taxon>metagenomes</taxon>
        <taxon>ecological metagenomes</taxon>
    </lineage>
</organism>
<dbReference type="PIRSF" id="PIRSF032086">
    <property type="entry name" value="UCP032086"/>
    <property type="match status" value="1"/>
</dbReference>
<name>A0A382I3W4_9ZZZZ</name>
<keyword evidence="1" id="KW-0812">Transmembrane</keyword>
<evidence type="ECO:0000256" key="1">
    <source>
        <dbReference type="SAM" id="Phobius"/>
    </source>
</evidence>
<feature type="domain" description="Urate oxidase N-terminal" evidence="2">
    <location>
        <begin position="84"/>
        <end position="150"/>
    </location>
</feature>
<sequence length="211" mass="23862">MEQLYDMLFRWGHILFGITWIGLLYYFNFVQTEYFKEAEDNARKDAVVKLAPRALWWFRWAAFFTFLTGLVLLHLITQRINLDIILGAIMGTFMMLNVWGIIWPNQKIVIGLKEGDAAIAGPKAGLASRTNTLFSVPMLYFMVSSAHYPHGGFFFAGDLSFNAFLVGIGLILAIEANAIWGKMLSVITSVRDVIISGFVLTLILSSINYYL</sequence>
<feature type="transmembrane region" description="Helical" evidence="1">
    <location>
        <begin position="7"/>
        <end position="27"/>
    </location>
</feature>
<feature type="transmembrane region" description="Helical" evidence="1">
    <location>
        <begin position="84"/>
        <end position="103"/>
    </location>
</feature>
<feature type="transmembrane region" description="Helical" evidence="1">
    <location>
        <begin position="192"/>
        <end position="210"/>
    </location>
</feature>
<evidence type="ECO:0000313" key="3">
    <source>
        <dbReference type="EMBL" id="SVB93391.1"/>
    </source>
</evidence>
<gene>
    <name evidence="3" type="ORF">METZ01_LOCUS246245</name>
</gene>
<dbReference type="AlphaFoldDB" id="A0A382I3W4"/>
<protein>
    <recommendedName>
        <fullName evidence="2">Urate oxidase N-terminal domain-containing protein</fullName>
    </recommendedName>
</protein>
<accession>A0A382I3W4</accession>
<dbReference type="InterPro" id="IPR010389">
    <property type="entry name" value="Urate_ox_N"/>
</dbReference>
<feature type="transmembrane region" description="Helical" evidence="1">
    <location>
        <begin position="57"/>
        <end position="77"/>
    </location>
</feature>
<dbReference type="InterPro" id="IPR016988">
    <property type="entry name" value="UCP032086"/>
</dbReference>
<proteinExistence type="predicted"/>
<keyword evidence="1" id="KW-1133">Transmembrane helix</keyword>
<feature type="transmembrane region" description="Helical" evidence="1">
    <location>
        <begin position="159"/>
        <end position="180"/>
    </location>
</feature>
<reference evidence="3" key="1">
    <citation type="submission" date="2018-05" db="EMBL/GenBank/DDBJ databases">
        <authorList>
            <person name="Lanie J.A."/>
            <person name="Ng W.-L."/>
            <person name="Kazmierczak K.M."/>
            <person name="Andrzejewski T.M."/>
            <person name="Davidsen T.M."/>
            <person name="Wayne K.J."/>
            <person name="Tettelin H."/>
            <person name="Glass J.I."/>
            <person name="Rusch D."/>
            <person name="Podicherti R."/>
            <person name="Tsui H.-C.T."/>
            <person name="Winkler M.E."/>
        </authorList>
    </citation>
    <scope>NUCLEOTIDE SEQUENCE</scope>
</reference>
<evidence type="ECO:0000259" key="2">
    <source>
        <dbReference type="Pfam" id="PF06181"/>
    </source>
</evidence>